<dbReference type="Gene3D" id="3.40.120.10">
    <property type="entry name" value="Alpha-D-Glucose-1,6-Bisphosphate, subunit A, domain 3"/>
    <property type="match status" value="2"/>
</dbReference>
<evidence type="ECO:0000256" key="5">
    <source>
        <dbReference type="ARBA" id="ARBA00023235"/>
    </source>
</evidence>
<dbReference type="Pfam" id="PF02880">
    <property type="entry name" value="PGM_PMM_III"/>
    <property type="match status" value="1"/>
</dbReference>
<protein>
    <recommendedName>
        <fullName evidence="8">Alpha-D-phosphohexomutase alpha/beta/alpha domain-containing protein</fullName>
    </recommendedName>
</protein>
<keyword evidence="7" id="KW-1133">Transmembrane helix</keyword>
<organism evidence="9 10">
    <name type="scientific">Alloalcanivorax gelatiniphagus</name>
    <dbReference type="NCBI Taxonomy" id="1194167"/>
    <lineage>
        <taxon>Bacteria</taxon>
        <taxon>Pseudomonadati</taxon>
        <taxon>Pseudomonadota</taxon>
        <taxon>Gammaproteobacteria</taxon>
        <taxon>Oceanospirillales</taxon>
        <taxon>Alcanivoracaceae</taxon>
        <taxon>Alloalcanivorax</taxon>
    </lineage>
</organism>
<keyword evidence="5" id="KW-0413">Isomerase</keyword>
<dbReference type="PANTHER" id="PTHR43771:SF2">
    <property type="entry name" value="PHOSPHOMANNOMUTASE_PHOSPHOGLUCOMUTASE"/>
    <property type="match status" value="1"/>
</dbReference>
<keyword evidence="10" id="KW-1185">Reference proteome</keyword>
<dbReference type="Proteomes" id="UP000739180">
    <property type="component" value="Unassembled WGS sequence"/>
</dbReference>
<evidence type="ECO:0000313" key="9">
    <source>
        <dbReference type="EMBL" id="TMW10931.1"/>
    </source>
</evidence>
<comment type="cofactor">
    <cofactor evidence="1">
        <name>Mg(2+)</name>
        <dbReference type="ChEBI" id="CHEBI:18420"/>
    </cofactor>
</comment>
<dbReference type="RefSeq" id="WP_138773767.1">
    <property type="nucleotide sequence ID" value="NZ_VCQT01000045.1"/>
</dbReference>
<keyword evidence="7" id="KW-0812">Transmembrane</keyword>
<sequence>MAQNKNPFSGPAPLLLLAALVIGALAGGLDHYFQLQARQQAVSQSHTVARDLAASLGGLVSGDRQRLARLADSPRAADALAGGALVSEDLPNQDQGEGGSRLILVPTANALDPDLSYVMQDLLRQLAEPGSTALSSRGGAQPALLLARAAPGGALILEHPLTAWLAGADRRLPTGATLTLEQDGLTVAKLGPGQPADDGARARAASKPLALTVTVPPAAALWQTLLLPVGGTVALMLLAAGLVLTVLHRRRAANAAKAPPARGTPKPPPAPAAPSKPVATPVAAPPPPSGPELPAHLFLGDRLGGPGLDRESLHQLGQTIGSEAGDGGEHDLFLAREPHAPEPLYEALAEGLLASGRQVLDLGVASRPLLYYATEVLETRAGLYLAGDADGHPTLEVRLDGDTLTDERLTALGQRLREGRLHRGQGQREPRQLGPRYLRDLGDDIVLARPMKVVVDSADGNAAALLEELGCTVTPAGQTPLSRAVPEAGAEVGLGLSADGTRLTVVAADGATVPAERVLMLLARDLLGRNPGSDVLFDVECSRALATPVRELGGRPVIAPAGATALKARLRESGAPLAGDGEGHICFADRWFGFDDGLYAAARLLEILSLQSGDGARAFADP</sequence>
<dbReference type="SUPFAM" id="SSF53738">
    <property type="entry name" value="Phosphoglucomutase, first 3 domains"/>
    <property type="match status" value="2"/>
</dbReference>
<evidence type="ECO:0000256" key="1">
    <source>
        <dbReference type="ARBA" id="ARBA00001946"/>
    </source>
</evidence>
<evidence type="ECO:0000259" key="8">
    <source>
        <dbReference type="Pfam" id="PF02880"/>
    </source>
</evidence>
<comment type="caution">
    <text evidence="9">The sequence shown here is derived from an EMBL/GenBank/DDBJ whole genome shotgun (WGS) entry which is preliminary data.</text>
</comment>
<keyword evidence="3" id="KW-0479">Metal-binding</keyword>
<gene>
    <name evidence="9" type="ORF">FGS76_16630</name>
</gene>
<evidence type="ECO:0000256" key="2">
    <source>
        <dbReference type="ARBA" id="ARBA00022553"/>
    </source>
</evidence>
<dbReference type="EMBL" id="VCQT01000045">
    <property type="protein sequence ID" value="TMW10931.1"/>
    <property type="molecule type" value="Genomic_DNA"/>
</dbReference>
<keyword evidence="4" id="KW-0460">Magnesium</keyword>
<feature type="domain" description="Alpha-D-phosphohexomutase alpha/beta/alpha" evidence="8">
    <location>
        <begin position="516"/>
        <end position="611"/>
    </location>
</feature>
<reference evidence="9 10" key="1">
    <citation type="submission" date="2019-05" db="EMBL/GenBank/DDBJ databases">
        <title>Genome of Alcanivorax gelatiniphagus, an oil degrading marine bacteria.</title>
        <authorList>
            <person name="Kwon K.K."/>
        </authorList>
    </citation>
    <scope>NUCLEOTIDE SEQUENCE [LARGE SCALE GENOMIC DNA]</scope>
    <source>
        <strain evidence="9 10">MEBiC 08158</strain>
    </source>
</reference>
<evidence type="ECO:0000313" key="10">
    <source>
        <dbReference type="Proteomes" id="UP000739180"/>
    </source>
</evidence>
<proteinExistence type="predicted"/>
<accession>A0ABY2XGY6</accession>
<evidence type="ECO:0000256" key="3">
    <source>
        <dbReference type="ARBA" id="ARBA00022723"/>
    </source>
</evidence>
<name>A0ABY2XGY6_9GAMM</name>
<feature type="compositionally biased region" description="Low complexity" evidence="6">
    <location>
        <begin position="255"/>
        <end position="264"/>
    </location>
</feature>
<dbReference type="InterPro" id="IPR016055">
    <property type="entry name" value="A-D-PHexomutase_a/b/a-I/II/III"/>
</dbReference>
<dbReference type="InterPro" id="IPR005846">
    <property type="entry name" value="A-D-PHexomutase_a/b/a-III"/>
</dbReference>
<feature type="compositionally biased region" description="Pro residues" evidence="6">
    <location>
        <begin position="265"/>
        <end position="274"/>
    </location>
</feature>
<dbReference type="PANTHER" id="PTHR43771">
    <property type="entry name" value="PHOSPHOMANNOMUTASE"/>
    <property type="match status" value="1"/>
</dbReference>
<feature type="transmembrane region" description="Helical" evidence="7">
    <location>
        <begin position="225"/>
        <end position="247"/>
    </location>
</feature>
<evidence type="ECO:0000256" key="4">
    <source>
        <dbReference type="ARBA" id="ARBA00022842"/>
    </source>
</evidence>
<evidence type="ECO:0000256" key="6">
    <source>
        <dbReference type="SAM" id="MobiDB-lite"/>
    </source>
</evidence>
<keyword evidence="2" id="KW-0597">Phosphoprotein</keyword>
<keyword evidence="7" id="KW-0472">Membrane</keyword>
<feature type="region of interest" description="Disordered" evidence="6">
    <location>
        <begin position="255"/>
        <end position="301"/>
    </location>
</feature>
<evidence type="ECO:0000256" key="7">
    <source>
        <dbReference type="SAM" id="Phobius"/>
    </source>
</evidence>